<feature type="transmembrane region" description="Helical" evidence="8">
    <location>
        <begin position="50"/>
        <end position="74"/>
    </location>
</feature>
<dbReference type="EMBL" id="DS995741">
    <property type="protein sequence ID" value="EGE05687.1"/>
    <property type="molecule type" value="Genomic_DNA"/>
</dbReference>
<name>F2PUW9_TRIEC</name>
<evidence type="ECO:0000256" key="2">
    <source>
        <dbReference type="ARBA" id="ARBA00007965"/>
    </source>
</evidence>
<evidence type="ECO:0000256" key="7">
    <source>
        <dbReference type="SAM" id="MobiDB-lite"/>
    </source>
</evidence>
<dbReference type="PANTHER" id="PTHR10332:SF88">
    <property type="entry name" value="EQUILIBRATIVE NUCLEOSIDE TRANSPORTER 1, ISOFORM A"/>
    <property type="match status" value="1"/>
</dbReference>
<dbReference type="InterPro" id="IPR036259">
    <property type="entry name" value="MFS_trans_sf"/>
</dbReference>
<feature type="transmembrane region" description="Helical" evidence="8">
    <location>
        <begin position="189"/>
        <end position="212"/>
    </location>
</feature>
<reference evidence="10" key="1">
    <citation type="journal article" date="2012" name="MBio">
        <title>Comparative genome analysis of Trichophyton rubrum and related dermatophytes reveals candidate genes involved in infection.</title>
        <authorList>
            <person name="Martinez D.A."/>
            <person name="Oliver B.G."/>
            <person name="Graeser Y."/>
            <person name="Goldberg J.M."/>
            <person name="Li W."/>
            <person name="Martinez-Rossi N.M."/>
            <person name="Monod M."/>
            <person name="Shelest E."/>
            <person name="Barton R.C."/>
            <person name="Birch E."/>
            <person name="Brakhage A.A."/>
            <person name="Chen Z."/>
            <person name="Gurr S.J."/>
            <person name="Heiman D."/>
            <person name="Heitman J."/>
            <person name="Kosti I."/>
            <person name="Rossi A."/>
            <person name="Saif S."/>
            <person name="Samalova M."/>
            <person name="Saunders C.W."/>
            <person name="Shea T."/>
            <person name="Summerbell R.C."/>
            <person name="Xu J."/>
            <person name="Young S."/>
            <person name="Zeng Q."/>
            <person name="Birren B.W."/>
            <person name="Cuomo C.A."/>
            <person name="White T.C."/>
        </authorList>
    </citation>
    <scope>NUCLEOTIDE SEQUENCE [LARGE SCALE GENOMIC DNA]</scope>
    <source>
        <strain evidence="10">ATCC MYA-4606 / CBS 127.97</strain>
    </source>
</reference>
<feature type="transmembrane region" description="Helical" evidence="8">
    <location>
        <begin position="123"/>
        <end position="142"/>
    </location>
</feature>
<evidence type="ECO:0000256" key="4">
    <source>
        <dbReference type="ARBA" id="ARBA00022692"/>
    </source>
</evidence>
<feature type="region of interest" description="Disordered" evidence="7">
    <location>
        <begin position="1"/>
        <end position="38"/>
    </location>
</feature>
<evidence type="ECO:0000256" key="1">
    <source>
        <dbReference type="ARBA" id="ARBA00004141"/>
    </source>
</evidence>
<feature type="transmembrane region" description="Helical" evidence="8">
    <location>
        <begin position="148"/>
        <end position="168"/>
    </location>
</feature>
<accession>F2PUW9</accession>
<dbReference type="InterPro" id="IPR002259">
    <property type="entry name" value="Eqnu_transpt"/>
</dbReference>
<gene>
    <name evidence="9" type="ORF">TEQG_04695</name>
</gene>
<feature type="transmembrane region" description="Helical" evidence="8">
    <location>
        <begin position="397"/>
        <end position="422"/>
    </location>
</feature>
<feature type="transmembrane region" description="Helical" evidence="8">
    <location>
        <begin position="94"/>
        <end position="111"/>
    </location>
</feature>
<evidence type="ECO:0000256" key="3">
    <source>
        <dbReference type="ARBA" id="ARBA00022448"/>
    </source>
</evidence>
<keyword evidence="6 8" id="KW-0472">Membrane</keyword>
<dbReference type="PIRSF" id="PIRSF016379">
    <property type="entry name" value="ENT"/>
    <property type="match status" value="1"/>
</dbReference>
<feature type="transmembrane region" description="Helical" evidence="8">
    <location>
        <begin position="364"/>
        <end position="382"/>
    </location>
</feature>
<dbReference type="OrthoDB" id="46396at2759"/>
<proteinExistence type="inferred from homology"/>
<feature type="transmembrane region" description="Helical" evidence="8">
    <location>
        <begin position="434"/>
        <end position="456"/>
    </location>
</feature>
<organism evidence="9 10">
    <name type="scientific">Trichophyton equinum (strain ATCC MYA-4606 / CBS 127.97)</name>
    <name type="common">Horse ringworm fungus</name>
    <dbReference type="NCBI Taxonomy" id="559882"/>
    <lineage>
        <taxon>Eukaryota</taxon>
        <taxon>Fungi</taxon>
        <taxon>Dikarya</taxon>
        <taxon>Ascomycota</taxon>
        <taxon>Pezizomycotina</taxon>
        <taxon>Eurotiomycetes</taxon>
        <taxon>Eurotiomycetidae</taxon>
        <taxon>Onygenales</taxon>
        <taxon>Arthrodermataceae</taxon>
        <taxon>Trichophyton</taxon>
    </lineage>
</organism>
<evidence type="ECO:0000256" key="6">
    <source>
        <dbReference type="ARBA" id="ARBA00023136"/>
    </source>
</evidence>
<evidence type="ECO:0000313" key="10">
    <source>
        <dbReference type="Proteomes" id="UP000009169"/>
    </source>
</evidence>
<keyword evidence="10" id="KW-1185">Reference proteome</keyword>
<dbReference type="eggNOG" id="KOG1479">
    <property type="taxonomic scope" value="Eukaryota"/>
</dbReference>
<feature type="transmembrane region" description="Helical" evidence="8">
    <location>
        <begin position="232"/>
        <end position="253"/>
    </location>
</feature>
<feature type="compositionally biased region" description="Basic and acidic residues" evidence="7">
    <location>
        <begin position="21"/>
        <end position="31"/>
    </location>
</feature>
<dbReference type="GO" id="GO:0034257">
    <property type="term" value="F:nicotinamide riboside transmembrane transporter activity"/>
    <property type="evidence" value="ECO:0007669"/>
    <property type="project" value="TreeGrafter"/>
</dbReference>
<dbReference type="GO" id="GO:0000329">
    <property type="term" value="C:fungal-type vacuole membrane"/>
    <property type="evidence" value="ECO:0007669"/>
    <property type="project" value="TreeGrafter"/>
</dbReference>
<dbReference type="GO" id="GO:0005886">
    <property type="term" value="C:plasma membrane"/>
    <property type="evidence" value="ECO:0007669"/>
    <property type="project" value="TreeGrafter"/>
</dbReference>
<comment type="similarity">
    <text evidence="2">Belongs to the SLC29A/ENT transporter (TC 2.A.57) family.</text>
</comment>
<dbReference type="Pfam" id="PF01733">
    <property type="entry name" value="Nucleoside_tran"/>
    <property type="match status" value="1"/>
</dbReference>
<keyword evidence="4 8" id="KW-0812">Transmembrane</keyword>
<sequence length="459" mass="50502">MSRDRLNRLFGPRDSQQQAYRRIDGDDRDTTEGEADVPAYDAPPVKEFSWVVYAIFTWMGMAMLWGWNSFLAAAPYFQIRFANNEWLQDNSQSSITSVFCVTGLSTHLLLLRLQKNASYPQRVLVSLALTGFVFALLTLSTIPKHGPSPNVLFAFVLFMVFICALAGSMNQNGLFAYVSSFSQPAYTQAILAGQALSGVLPSIVQLISVLAVPTDSTVHETDELANAAKSAFGFFLTATLICGGAFLAFLYLYHSQARLARYTPDEDTDTSEPDMLSTKKSVSLLTLFRKTRWLSLAIFLCFCITMAFPVFASQIQSVSKEKPPPRYSQPGVFVALALLFWNSGDLLGRMTLLIPSVKDRKPPHFVLFVLALARIFFIPLFLMCNVRGRGAAINSDLFYLVLVQGLFGLTNGYVCVSIMVSAPDLVDQEEREAAGAYMGMLIVAGLAAGSVLSFFIGAL</sequence>
<dbReference type="HOGENOM" id="CLU_021611_3_0_1"/>
<keyword evidence="5 8" id="KW-1133">Transmembrane helix</keyword>
<dbReference type="PRINTS" id="PR01130">
    <property type="entry name" value="DERENTRNSPRT"/>
</dbReference>
<comment type="subcellular location">
    <subcellularLocation>
        <location evidence="1">Membrane</location>
        <topology evidence="1">Multi-pass membrane protein</topology>
    </subcellularLocation>
</comment>
<evidence type="ECO:0000256" key="8">
    <source>
        <dbReference type="SAM" id="Phobius"/>
    </source>
</evidence>
<evidence type="ECO:0000313" key="9">
    <source>
        <dbReference type="EMBL" id="EGE05687.1"/>
    </source>
</evidence>
<protein>
    <submittedName>
        <fullName evidence="9">Nucleoside transporter</fullName>
    </submittedName>
</protein>
<dbReference type="PANTHER" id="PTHR10332">
    <property type="entry name" value="EQUILIBRATIVE NUCLEOSIDE TRANSPORTER"/>
    <property type="match status" value="1"/>
</dbReference>
<evidence type="ECO:0000256" key="5">
    <source>
        <dbReference type="ARBA" id="ARBA00022989"/>
    </source>
</evidence>
<dbReference type="GO" id="GO:0015205">
    <property type="term" value="F:nucleobase transmembrane transporter activity"/>
    <property type="evidence" value="ECO:0007669"/>
    <property type="project" value="TreeGrafter"/>
</dbReference>
<feature type="transmembrane region" description="Helical" evidence="8">
    <location>
        <begin position="293"/>
        <end position="312"/>
    </location>
</feature>
<keyword evidence="3" id="KW-0813">Transport</keyword>
<dbReference type="Proteomes" id="UP000009169">
    <property type="component" value="Unassembled WGS sequence"/>
</dbReference>
<dbReference type="AlphaFoldDB" id="F2PUW9"/>
<dbReference type="VEuPathDB" id="FungiDB:TEQG_04695"/>
<dbReference type="SUPFAM" id="SSF103473">
    <property type="entry name" value="MFS general substrate transporter"/>
    <property type="match status" value="1"/>
</dbReference>